<dbReference type="SUPFAM" id="SSF54695">
    <property type="entry name" value="POZ domain"/>
    <property type="match status" value="1"/>
</dbReference>
<keyword evidence="3" id="KW-1185">Reference proteome</keyword>
<comment type="caution">
    <text evidence="2">The sequence shown here is derived from an EMBL/GenBank/DDBJ whole genome shotgun (WGS) entry which is preliminary data.</text>
</comment>
<evidence type="ECO:0000313" key="2">
    <source>
        <dbReference type="EMBL" id="RIA86336.1"/>
    </source>
</evidence>
<dbReference type="PANTHER" id="PTHR45632">
    <property type="entry name" value="LD33804P"/>
    <property type="match status" value="1"/>
</dbReference>
<dbReference type="OrthoDB" id="3027208at2759"/>
<evidence type="ECO:0000313" key="3">
    <source>
        <dbReference type="Proteomes" id="UP000265703"/>
    </source>
</evidence>
<dbReference type="InterPro" id="IPR011333">
    <property type="entry name" value="SKP1/BTB/POZ_sf"/>
</dbReference>
<accession>A0A397SNZ9</accession>
<dbReference type="AlphaFoldDB" id="A0A397SNZ9"/>
<dbReference type="CDD" id="cd14733">
    <property type="entry name" value="BACK"/>
    <property type="match status" value="1"/>
</dbReference>
<dbReference type="InterPro" id="IPR000210">
    <property type="entry name" value="BTB/POZ_dom"/>
</dbReference>
<organism evidence="2 3">
    <name type="scientific">Glomus cerebriforme</name>
    <dbReference type="NCBI Taxonomy" id="658196"/>
    <lineage>
        <taxon>Eukaryota</taxon>
        <taxon>Fungi</taxon>
        <taxon>Fungi incertae sedis</taxon>
        <taxon>Mucoromycota</taxon>
        <taxon>Glomeromycotina</taxon>
        <taxon>Glomeromycetes</taxon>
        <taxon>Glomerales</taxon>
        <taxon>Glomeraceae</taxon>
        <taxon>Glomus</taxon>
    </lineage>
</organism>
<dbReference type="Gene3D" id="3.30.710.10">
    <property type="entry name" value="Potassium Channel Kv1.1, Chain A"/>
    <property type="match status" value="1"/>
</dbReference>
<dbReference type="Pfam" id="PF00651">
    <property type="entry name" value="BTB"/>
    <property type="match status" value="1"/>
</dbReference>
<sequence length="245" mass="28661">MSGLLRRPKYYFNNKHNYSDGDVIIKVDSILFKVHRNILSLASTTFSDMFTNAISYNQSIPEITLENESETNFENLLSFIYPKDYIAIDWDNVEEMFRISHKFTINSVFTAAKVFLTNKFEENPLLALYLSEKYEFKELFKEASKLVLNNFYVHKKSPLFTKLSINTKLALIEMHHDYLTVLFLKSDEPKNGVGYNKVIELLNEDPSEAFKLFTSSEFTLNGKFTNKFRSMKDITLNQLFIELNK</sequence>
<dbReference type="STRING" id="658196.A0A397SNZ9"/>
<name>A0A397SNZ9_9GLOM</name>
<dbReference type="CDD" id="cd18186">
    <property type="entry name" value="BTB_POZ_ZBTB_KLHL-like"/>
    <property type="match status" value="1"/>
</dbReference>
<dbReference type="Proteomes" id="UP000265703">
    <property type="component" value="Unassembled WGS sequence"/>
</dbReference>
<feature type="domain" description="BTB" evidence="1">
    <location>
        <begin position="21"/>
        <end position="81"/>
    </location>
</feature>
<dbReference type="EMBL" id="QKYT01000369">
    <property type="protein sequence ID" value="RIA86336.1"/>
    <property type="molecule type" value="Genomic_DNA"/>
</dbReference>
<dbReference type="PROSITE" id="PS50097">
    <property type="entry name" value="BTB"/>
    <property type="match status" value="1"/>
</dbReference>
<dbReference type="SMART" id="SM00225">
    <property type="entry name" value="BTB"/>
    <property type="match status" value="1"/>
</dbReference>
<evidence type="ECO:0000259" key="1">
    <source>
        <dbReference type="PROSITE" id="PS50097"/>
    </source>
</evidence>
<gene>
    <name evidence="2" type="ORF">C1645_829438</name>
</gene>
<protein>
    <submittedName>
        <fullName evidence="2">BTB/POZ domain-containing protein</fullName>
    </submittedName>
</protein>
<proteinExistence type="predicted"/>
<reference evidence="2 3" key="1">
    <citation type="submission" date="2018-06" db="EMBL/GenBank/DDBJ databases">
        <title>Comparative genomics reveals the genomic features of Rhizophagus irregularis, R. cerebriforme, R. diaphanum and Gigaspora rosea, and their symbiotic lifestyle signature.</title>
        <authorList>
            <person name="Morin E."/>
            <person name="San Clemente H."/>
            <person name="Chen E.C.H."/>
            <person name="De La Providencia I."/>
            <person name="Hainaut M."/>
            <person name="Kuo A."/>
            <person name="Kohler A."/>
            <person name="Murat C."/>
            <person name="Tang N."/>
            <person name="Roy S."/>
            <person name="Loubradou J."/>
            <person name="Henrissat B."/>
            <person name="Grigoriev I.V."/>
            <person name="Corradi N."/>
            <person name="Roux C."/>
            <person name="Martin F.M."/>
        </authorList>
    </citation>
    <scope>NUCLEOTIDE SEQUENCE [LARGE SCALE GENOMIC DNA]</scope>
    <source>
        <strain evidence="2 3">DAOM 227022</strain>
    </source>
</reference>